<dbReference type="Proteomes" id="UP001215598">
    <property type="component" value="Unassembled WGS sequence"/>
</dbReference>
<sequence>MSSFLSARSAFLFFCVCARVVSIQERAPPLVDVVPKVVAAKSRTSTSWPSTTDVDCARKTEATYLNERGRKKPTPGGVVSIPHGLRSRANGGRHSGSAEDVLQ</sequence>
<accession>A0AAD7K518</accession>
<feature type="signal peptide" evidence="2">
    <location>
        <begin position="1"/>
        <end position="23"/>
    </location>
</feature>
<comment type="caution">
    <text evidence="3">The sequence shown here is derived from an EMBL/GenBank/DDBJ whole genome shotgun (WGS) entry which is preliminary data.</text>
</comment>
<feature type="chain" id="PRO_5042015531" description="Secreted protein" evidence="2">
    <location>
        <begin position="24"/>
        <end position="103"/>
    </location>
</feature>
<reference evidence="3" key="1">
    <citation type="submission" date="2023-03" db="EMBL/GenBank/DDBJ databases">
        <title>Massive genome expansion in bonnet fungi (Mycena s.s.) driven by repeated elements and novel gene families across ecological guilds.</title>
        <authorList>
            <consortium name="Lawrence Berkeley National Laboratory"/>
            <person name="Harder C.B."/>
            <person name="Miyauchi S."/>
            <person name="Viragh M."/>
            <person name="Kuo A."/>
            <person name="Thoen E."/>
            <person name="Andreopoulos B."/>
            <person name="Lu D."/>
            <person name="Skrede I."/>
            <person name="Drula E."/>
            <person name="Henrissat B."/>
            <person name="Morin E."/>
            <person name="Kohler A."/>
            <person name="Barry K."/>
            <person name="LaButti K."/>
            <person name="Morin E."/>
            <person name="Salamov A."/>
            <person name="Lipzen A."/>
            <person name="Mereny Z."/>
            <person name="Hegedus B."/>
            <person name="Baldrian P."/>
            <person name="Stursova M."/>
            <person name="Weitz H."/>
            <person name="Taylor A."/>
            <person name="Grigoriev I.V."/>
            <person name="Nagy L.G."/>
            <person name="Martin F."/>
            <person name="Kauserud H."/>
        </authorList>
    </citation>
    <scope>NUCLEOTIDE SEQUENCE</scope>
    <source>
        <strain evidence="3">CBHHK182m</strain>
    </source>
</reference>
<gene>
    <name evidence="3" type="ORF">B0H16DRAFT_1448990</name>
</gene>
<evidence type="ECO:0000313" key="4">
    <source>
        <dbReference type="Proteomes" id="UP001215598"/>
    </source>
</evidence>
<dbReference type="EMBL" id="JARKIB010000007">
    <property type="protein sequence ID" value="KAJ7778368.1"/>
    <property type="molecule type" value="Genomic_DNA"/>
</dbReference>
<feature type="region of interest" description="Disordered" evidence="1">
    <location>
        <begin position="67"/>
        <end position="103"/>
    </location>
</feature>
<evidence type="ECO:0000256" key="1">
    <source>
        <dbReference type="SAM" id="MobiDB-lite"/>
    </source>
</evidence>
<protein>
    <recommendedName>
        <fullName evidence="5">Secreted protein</fullName>
    </recommendedName>
</protein>
<organism evidence="3 4">
    <name type="scientific">Mycena metata</name>
    <dbReference type="NCBI Taxonomy" id="1033252"/>
    <lineage>
        <taxon>Eukaryota</taxon>
        <taxon>Fungi</taxon>
        <taxon>Dikarya</taxon>
        <taxon>Basidiomycota</taxon>
        <taxon>Agaricomycotina</taxon>
        <taxon>Agaricomycetes</taxon>
        <taxon>Agaricomycetidae</taxon>
        <taxon>Agaricales</taxon>
        <taxon>Marasmiineae</taxon>
        <taxon>Mycenaceae</taxon>
        <taxon>Mycena</taxon>
    </lineage>
</organism>
<evidence type="ECO:0008006" key="5">
    <source>
        <dbReference type="Google" id="ProtNLM"/>
    </source>
</evidence>
<keyword evidence="4" id="KW-1185">Reference proteome</keyword>
<name>A0AAD7K518_9AGAR</name>
<keyword evidence="2" id="KW-0732">Signal</keyword>
<proteinExistence type="predicted"/>
<dbReference type="AlphaFoldDB" id="A0AAD7K518"/>
<evidence type="ECO:0000256" key="2">
    <source>
        <dbReference type="SAM" id="SignalP"/>
    </source>
</evidence>
<evidence type="ECO:0000313" key="3">
    <source>
        <dbReference type="EMBL" id="KAJ7778368.1"/>
    </source>
</evidence>